<dbReference type="Proteomes" id="UP000256964">
    <property type="component" value="Unassembled WGS sequence"/>
</dbReference>
<accession>A0A371DNV3</accession>
<evidence type="ECO:0000256" key="1">
    <source>
        <dbReference type="SAM" id="MobiDB-lite"/>
    </source>
</evidence>
<sequence length="110" mass="12422">MSTAILVAICLCKEVCSCRRTCRMHWQVEQSLAWPAQIDLDSGGANVEQSAARMEAETHAYRDTVARRNQGVGAHDRRVDHGRVDNAHVPNLRSPRLHVQPQRFPILPEQ</sequence>
<name>A0A371DNV3_9APHY</name>
<proteinExistence type="predicted"/>
<keyword evidence="4" id="KW-1185">Reference proteome</keyword>
<feature type="signal peptide" evidence="2">
    <location>
        <begin position="1"/>
        <end position="18"/>
    </location>
</feature>
<feature type="compositionally biased region" description="Basic and acidic residues" evidence="1">
    <location>
        <begin position="74"/>
        <end position="86"/>
    </location>
</feature>
<protein>
    <recommendedName>
        <fullName evidence="5">Secreted protein</fullName>
    </recommendedName>
</protein>
<evidence type="ECO:0000256" key="2">
    <source>
        <dbReference type="SAM" id="SignalP"/>
    </source>
</evidence>
<feature type="region of interest" description="Disordered" evidence="1">
    <location>
        <begin position="69"/>
        <end position="89"/>
    </location>
</feature>
<gene>
    <name evidence="3" type="ORF">OH76DRAFT_1075297</name>
</gene>
<evidence type="ECO:0000313" key="3">
    <source>
        <dbReference type="EMBL" id="RDX54225.1"/>
    </source>
</evidence>
<feature type="chain" id="PRO_5016953536" description="Secreted protein" evidence="2">
    <location>
        <begin position="19"/>
        <end position="110"/>
    </location>
</feature>
<organism evidence="3 4">
    <name type="scientific">Lentinus brumalis</name>
    <dbReference type="NCBI Taxonomy" id="2498619"/>
    <lineage>
        <taxon>Eukaryota</taxon>
        <taxon>Fungi</taxon>
        <taxon>Dikarya</taxon>
        <taxon>Basidiomycota</taxon>
        <taxon>Agaricomycotina</taxon>
        <taxon>Agaricomycetes</taxon>
        <taxon>Polyporales</taxon>
        <taxon>Polyporaceae</taxon>
        <taxon>Lentinus</taxon>
    </lineage>
</organism>
<evidence type="ECO:0000313" key="4">
    <source>
        <dbReference type="Proteomes" id="UP000256964"/>
    </source>
</evidence>
<dbReference type="EMBL" id="KZ857385">
    <property type="protein sequence ID" value="RDX54225.1"/>
    <property type="molecule type" value="Genomic_DNA"/>
</dbReference>
<dbReference type="AlphaFoldDB" id="A0A371DNV3"/>
<keyword evidence="2" id="KW-0732">Signal</keyword>
<reference evidence="3 4" key="1">
    <citation type="journal article" date="2018" name="Biotechnol. Biofuels">
        <title>Integrative visual omics of the white-rot fungus Polyporus brumalis exposes the biotechnological potential of its oxidative enzymes for delignifying raw plant biomass.</title>
        <authorList>
            <person name="Miyauchi S."/>
            <person name="Rancon A."/>
            <person name="Drula E."/>
            <person name="Hage H."/>
            <person name="Chaduli D."/>
            <person name="Favel A."/>
            <person name="Grisel S."/>
            <person name="Henrissat B."/>
            <person name="Herpoel-Gimbert I."/>
            <person name="Ruiz-Duenas F.J."/>
            <person name="Chevret D."/>
            <person name="Hainaut M."/>
            <person name="Lin J."/>
            <person name="Wang M."/>
            <person name="Pangilinan J."/>
            <person name="Lipzen A."/>
            <person name="Lesage-Meessen L."/>
            <person name="Navarro D."/>
            <person name="Riley R."/>
            <person name="Grigoriev I.V."/>
            <person name="Zhou S."/>
            <person name="Raouche S."/>
            <person name="Rosso M.N."/>
        </authorList>
    </citation>
    <scope>NUCLEOTIDE SEQUENCE [LARGE SCALE GENOMIC DNA]</scope>
    <source>
        <strain evidence="3 4">BRFM 1820</strain>
    </source>
</reference>
<evidence type="ECO:0008006" key="5">
    <source>
        <dbReference type="Google" id="ProtNLM"/>
    </source>
</evidence>